<reference evidence="2" key="1">
    <citation type="submission" date="2016-05" db="EMBL/GenBank/DDBJ databases">
        <title>Paenibacillus oryzae. sp. nov., isolated from the rice root.</title>
        <authorList>
            <person name="Zhang J."/>
            <person name="Zhang X."/>
        </authorList>
    </citation>
    <scope>NUCLEOTIDE SEQUENCE [LARGE SCALE GENOMIC DNA]</scope>
    <source>
        <strain evidence="2">KCTC13222</strain>
    </source>
</reference>
<proteinExistence type="predicted"/>
<dbReference type="EMBL" id="LYPC01000030">
    <property type="protein sequence ID" value="OCT10722.1"/>
    <property type="molecule type" value="Genomic_DNA"/>
</dbReference>
<dbReference type="AlphaFoldDB" id="A0A1C0ZRM8"/>
<evidence type="ECO:0000313" key="2">
    <source>
        <dbReference type="Proteomes" id="UP000093309"/>
    </source>
</evidence>
<keyword evidence="2" id="KW-1185">Reference proteome</keyword>
<evidence type="ECO:0000313" key="1">
    <source>
        <dbReference type="EMBL" id="OCT10722.1"/>
    </source>
</evidence>
<dbReference type="STRING" id="512399.A8709_23080"/>
<organism evidence="1 2">
    <name type="scientific">Paenibacillus pectinilyticus</name>
    <dbReference type="NCBI Taxonomy" id="512399"/>
    <lineage>
        <taxon>Bacteria</taxon>
        <taxon>Bacillati</taxon>
        <taxon>Bacillota</taxon>
        <taxon>Bacilli</taxon>
        <taxon>Bacillales</taxon>
        <taxon>Paenibacillaceae</taxon>
        <taxon>Paenibacillus</taxon>
    </lineage>
</organism>
<protein>
    <submittedName>
        <fullName evidence="1">Uncharacterized protein</fullName>
    </submittedName>
</protein>
<comment type="caution">
    <text evidence="1">The sequence shown here is derived from an EMBL/GenBank/DDBJ whole genome shotgun (WGS) entry which is preliminary data.</text>
</comment>
<gene>
    <name evidence="1" type="ORF">A8709_23080</name>
</gene>
<name>A0A1C0ZRM8_9BACL</name>
<accession>A0A1C0ZRM8</accession>
<sequence>MEENKFQSVHIDAPIVSFYKFLKTIKEDFDRFYRRVSIPAMLGCVRELRKIDDHLLEIPIAN</sequence>
<dbReference type="Proteomes" id="UP000093309">
    <property type="component" value="Unassembled WGS sequence"/>
</dbReference>